<sequence>MLPPFALRTTHRSPNGGPAHGTPAPKTKSTLTHRLAPRLQNELPQRQDAYKSAGGPQRYKTTAASPRTASLSTRLVQTVTPAARTQQAVRSSTPKNPHIYRHRQHVNAKNRTAAENGGKTSIPLAQEEKDRMHDSSSEMDETEDTASMPRPLEELDELGAVPEADKIYGEMKTVTRQMVQLSIDLMTNANSISSCAKAASNEVGQMAANFRSGAGSRLDSLNSKLEELAGLYEARHKRRELWHSETRKLIEEHKARIAKLKRNFADEQKLCLDQLDNSPQDHQAQQSEYRALRAHATA</sequence>
<evidence type="ECO:0000313" key="4">
    <source>
        <dbReference type="Proteomes" id="UP000054845"/>
    </source>
</evidence>
<evidence type="ECO:0000256" key="2">
    <source>
        <dbReference type="SAM" id="MobiDB-lite"/>
    </source>
</evidence>
<evidence type="ECO:0000256" key="1">
    <source>
        <dbReference type="SAM" id="Coils"/>
    </source>
</evidence>
<feature type="compositionally biased region" description="Polar residues" evidence="2">
    <location>
        <begin position="276"/>
        <end position="288"/>
    </location>
</feature>
<feature type="compositionally biased region" description="Polar residues" evidence="2">
    <location>
        <begin position="59"/>
        <end position="95"/>
    </location>
</feature>
<feature type="region of interest" description="Disordered" evidence="2">
    <location>
        <begin position="1"/>
        <end position="152"/>
    </location>
</feature>
<dbReference type="EMBL" id="CCYA01000389">
    <property type="protein sequence ID" value="CEH19509.1"/>
    <property type="molecule type" value="Genomic_DNA"/>
</dbReference>
<dbReference type="OrthoDB" id="10309130at2759"/>
<keyword evidence="4" id="KW-1185">Reference proteome</keyword>
<name>A0A0P1BSK0_9BASI</name>
<feature type="coiled-coil region" evidence="1">
    <location>
        <begin position="243"/>
        <end position="270"/>
    </location>
</feature>
<dbReference type="Proteomes" id="UP000054845">
    <property type="component" value="Unassembled WGS sequence"/>
</dbReference>
<feature type="compositionally biased region" description="Basic and acidic residues" evidence="2">
    <location>
        <begin position="126"/>
        <end position="136"/>
    </location>
</feature>
<reference evidence="3 4" key="1">
    <citation type="submission" date="2014-09" db="EMBL/GenBank/DDBJ databases">
        <authorList>
            <person name="Magalhaes I.L.F."/>
            <person name="Oliveira U."/>
            <person name="Santos F.R."/>
            <person name="Vidigal T.H.D.A."/>
            <person name="Brescovit A.D."/>
            <person name="Santos A.J."/>
        </authorList>
    </citation>
    <scope>NUCLEOTIDE SEQUENCE [LARGE SCALE GENOMIC DNA]</scope>
</reference>
<accession>A0A0P1BSK0</accession>
<organism evidence="3 4">
    <name type="scientific">Ceraceosorus bombacis</name>
    <dbReference type="NCBI Taxonomy" id="401625"/>
    <lineage>
        <taxon>Eukaryota</taxon>
        <taxon>Fungi</taxon>
        <taxon>Dikarya</taxon>
        <taxon>Basidiomycota</taxon>
        <taxon>Ustilaginomycotina</taxon>
        <taxon>Exobasidiomycetes</taxon>
        <taxon>Ceraceosorales</taxon>
        <taxon>Ceraceosoraceae</taxon>
        <taxon>Ceraceosorus</taxon>
    </lineage>
</organism>
<feature type="compositionally biased region" description="Basic residues" evidence="2">
    <location>
        <begin position="98"/>
        <end position="108"/>
    </location>
</feature>
<protein>
    <submittedName>
        <fullName evidence="3">Uncharacterized protein</fullName>
    </submittedName>
</protein>
<dbReference type="AlphaFoldDB" id="A0A0P1BSK0"/>
<proteinExistence type="predicted"/>
<feature type="region of interest" description="Disordered" evidence="2">
    <location>
        <begin position="276"/>
        <end position="298"/>
    </location>
</feature>
<keyword evidence="1" id="KW-0175">Coiled coil</keyword>
<evidence type="ECO:0000313" key="3">
    <source>
        <dbReference type="EMBL" id="CEH19509.1"/>
    </source>
</evidence>